<proteinExistence type="predicted"/>
<comment type="caution">
    <text evidence="2">The sequence shown here is derived from an EMBL/GenBank/DDBJ whole genome shotgun (WGS) entry which is preliminary data.</text>
</comment>
<dbReference type="Proteomes" id="UP000597444">
    <property type="component" value="Unassembled WGS sequence"/>
</dbReference>
<accession>A0A8J3IYE9</accession>
<name>A0A8J3IYE9_9CHLR</name>
<evidence type="ECO:0000256" key="1">
    <source>
        <dbReference type="SAM" id="SignalP"/>
    </source>
</evidence>
<feature type="signal peptide" evidence="1">
    <location>
        <begin position="1"/>
        <end position="31"/>
    </location>
</feature>
<dbReference type="AlphaFoldDB" id="A0A8J3IYE9"/>
<dbReference type="Gene3D" id="2.50.20.20">
    <property type="match status" value="1"/>
</dbReference>
<sequence>MQYPTTKHWIAALPLLIVLLSACSGTTTAPAPPQGAPTGTDGTVLLLTKTVQAMQQVKTAHVAATSQGTLQTNGITLPALPQHQAIPYTLKLNSDISIPSQQEQGQLQLILTPSAQQPITLQVTEVVSGQKLYVTVPGNQPAPQWLVVDLARIFSQQQVTAGTMHALNLLMLAAQHVAVTDHGITQTQEGAVHHLTVTLTEQELVKIAATTTEPKLGQLLSRVQLQTPLQLDLFIHEDTSRLQQVILKGKATIALDPAPSLGQQGGAVVRTVQVDTTTTIQFRNYNQPLQITIPTSSSAQQ</sequence>
<evidence type="ECO:0000313" key="3">
    <source>
        <dbReference type="Proteomes" id="UP000597444"/>
    </source>
</evidence>
<gene>
    <name evidence="2" type="ORF">KSF_108230</name>
</gene>
<dbReference type="EMBL" id="BNJK01000003">
    <property type="protein sequence ID" value="GHP00776.1"/>
    <property type="molecule type" value="Genomic_DNA"/>
</dbReference>
<dbReference type="PROSITE" id="PS51257">
    <property type="entry name" value="PROKAR_LIPOPROTEIN"/>
    <property type="match status" value="1"/>
</dbReference>
<evidence type="ECO:0000313" key="2">
    <source>
        <dbReference type="EMBL" id="GHP00776.1"/>
    </source>
</evidence>
<dbReference type="RefSeq" id="WP_220211360.1">
    <property type="nucleotide sequence ID" value="NZ_BNJK01000003.1"/>
</dbReference>
<protein>
    <submittedName>
        <fullName evidence="2">Uncharacterized protein</fullName>
    </submittedName>
</protein>
<feature type="chain" id="PRO_5035233344" evidence="1">
    <location>
        <begin position="32"/>
        <end position="301"/>
    </location>
</feature>
<keyword evidence="3" id="KW-1185">Reference proteome</keyword>
<reference evidence="2" key="1">
    <citation type="submission" date="2020-10" db="EMBL/GenBank/DDBJ databases">
        <title>Taxonomic study of unclassified bacteria belonging to the class Ktedonobacteria.</title>
        <authorList>
            <person name="Yabe S."/>
            <person name="Wang C.M."/>
            <person name="Zheng Y."/>
            <person name="Sakai Y."/>
            <person name="Cavaletti L."/>
            <person name="Monciardini P."/>
            <person name="Donadio S."/>
        </authorList>
    </citation>
    <scope>NUCLEOTIDE SEQUENCE</scope>
    <source>
        <strain evidence="2">ID150040</strain>
    </source>
</reference>
<keyword evidence="1" id="KW-0732">Signal</keyword>
<organism evidence="2 3">
    <name type="scientific">Reticulibacter mediterranei</name>
    <dbReference type="NCBI Taxonomy" id="2778369"/>
    <lineage>
        <taxon>Bacteria</taxon>
        <taxon>Bacillati</taxon>
        <taxon>Chloroflexota</taxon>
        <taxon>Ktedonobacteria</taxon>
        <taxon>Ktedonobacterales</taxon>
        <taxon>Reticulibacteraceae</taxon>
        <taxon>Reticulibacter</taxon>
    </lineage>
</organism>